<gene>
    <name evidence="1" type="ORF">E4663_19215</name>
</gene>
<dbReference type="EMBL" id="SRJC01000011">
    <property type="protein sequence ID" value="TGB00747.1"/>
    <property type="molecule type" value="Genomic_DNA"/>
</dbReference>
<dbReference type="RefSeq" id="WP_135328793.1">
    <property type="nucleotide sequence ID" value="NZ_SRJC01000011.1"/>
</dbReference>
<evidence type="ECO:0000313" key="2">
    <source>
        <dbReference type="Proteomes" id="UP000297982"/>
    </source>
</evidence>
<name>A0A4Z0GTM7_9BACI</name>
<keyword evidence="2" id="KW-1185">Reference proteome</keyword>
<evidence type="ECO:0000313" key="1">
    <source>
        <dbReference type="EMBL" id="TGB00747.1"/>
    </source>
</evidence>
<dbReference type="AlphaFoldDB" id="A0A4Z0GTM7"/>
<protein>
    <recommendedName>
        <fullName evidence="3">DUF11 domain-containing protein</fullName>
    </recommendedName>
</protein>
<accession>A0A4Z0GTM7</accession>
<proteinExistence type="predicted"/>
<sequence length="463" mass="49947">MADICQGCDCTPYENVCACPTNAGITVTQPACQTLPDGSITGNPCFRPSPENRSYWSYKFNTDNTQSTRAISGIVIPICQNIVLDNIIVEEKIDGCGSFEEVPFTLSMTDPNFGPAPAGYQWVKIETNERYGKAVAVEYRLEIVGNFPVGTQAIKVKAATNILTFSCQGCFLVPQCPEPAQLNVNLTCEEVFADNRATLNYRLDITNTGGTPVTSAQLTDTITFNPNITLGPITISDPTLMINRTVPGRIVISGNLGTIDPGEEITITYSIPVVSVTGPGEYLFENNATVVGTNSQASDFCELNVDVVQLAADKCCSTDGARILYRIDVFNTPNSPESVVSLFDVLTIPQGLTVQLNSTGGCEARFPDGTEVPLNTDIVGPRTIEIRCNDIPIQPSSTIHRDISLTIVASTTLSATINNTFQSVTLETDNQIDLGTLNLPFSVDTDYEVNITCSSPCLIRPEF</sequence>
<dbReference type="Proteomes" id="UP000297982">
    <property type="component" value="Unassembled WGS sequence"/>
</dbReference>
<organism evidence="1 2">
    <name type="scientific">Halobacillus salinus</name>
    <dbReference type="NCBI Taxonomy" id="192814"/>
    <lineage>
        <taxon>Bacteria</taxon>
        <taxon>Bacillati</taxon>
        <taxon>Bacillota</taxon>
        <taxon>Bacilli</taxon>
        <taxon>Bacillales</taxon>
        <taxon>Bacillaceae</taxon>
        <taxon>Halobacillus</taxon>
    </lineage>
</organism>
<reference evidence="1 2" key="1">
    <citation type="journal article" date="2003" name="Int. J. Syst. Evol. Microbiol.">
        <title>Halobacillus salinus sp. nov., isolated from a salt lake on the coast of the East Sea in Korea.</title>
        <authorList>
            <person name="Yoon J.H."/>
            <person name="Kang K.H."/>
            <person name="Park Y.H."/>
        </authorList>
    </citation>
    <scope>NUCLEOTIDE SEQUENCE [LARGE SCALE GENOMIC DNA]</scope>
    <source>
        <strain evidence="1 2">HSL-3</strain>
    </source>
</reference>
<comment type="caution">
    <text evidence="1">The sequence shown here is derived from an EMBL/GenBank/DDBJ whole genome shotgun (WGS) entry which is preliminary data.</text>
</comment>
<evidence type="ECO:0008006" key="3">
    <source>
        <dbReference type="Google" id="ProtNLM"/>
    </source>
</evidence>